<dbReference type="OrthoDB" id="2284227at2759"/>
<dbReference type="AlphaFoldDB" id="A0A163KB44"/>
<evidence type="ECO:0000313" key="4">
    <source>
        <dbReference type="Proteomes" id="UP000078561"/>
    </source>
</evidence>
<feature type="region of interest" description="Disordered" evidence="1">
    <location>
        <begin position="60"/>
        <end position="129"/>
    </location>
</feature>
<organism evidence="3">
    <name type="scientific">Absidia glauca</name>
    <name type="common">Pin mould</name>
    <dbReference type="NCBI Taxonomy" id="4829"/>
    <lineage>
        <taxon>Eukaryota</taxon>
        <taxon>Fungi</taxon>
        <taxon>Fungi incertae sedis</taxon>
        <taxon>Mucoromycota</taxon>
        <taxon>Mucoromycotina</taxon>
        <taxon>Mucoromycetes</taxon>
        <taxon>Mucorales</taxon>
        <taxon>Cunninghamellaceae</taxon>
        <taxon>Absidia</taxon>
    </lineage>
</organism>
<keyword evidence="4" id="KW-1185">Reference proteome</keyword>
<feature type="compositionally biased region" description="Polar residues" evidence="1">
    <location>
        <begin position="81"/>
        <end position="92"/>
    </location>
</feature>
<keyword evidence="2" id="KW-0812">Transmembrane</keyword>
<reference evidence="3" key="1">
    <citation type="submission" date="2016-04" db="EMBL/GenBank/DDBJ databases">
        <authorList>
            <person name="Evans L.H."/>
            <person name="Alamgir A."/>
            <person name="Owens N."/>
            <person name="Weber N.D."/>
            <person name="Virtaneva K."/>
            <person name="Barbian K."/>
            <person name="Babar A."/>
            <person name="Rosenke K."/>
        </authorList>
    </citation>
    <scope>NUCLEOTIDE SEQUENCE [LARGE SCALE GENOMIC DNA]</scope>
    <source>
        <strain evidence="3">CBS 101.48</strain>
    </source>
</reference>
<dbReference type="OMA" id="ATTYIRH"/>
<proteinExistence type="predicted"/>
<evidence type="ECO:0000256" key="2">
    <source>
        <dbReference type="SAM" id="Phobius"/>
    </source>
</evidence>
<accession>A0A163KB44</accession>
<name>A0A163KB44_ABSGL</name>
<dbReference type="EMBL" id="LT554468">
    <property type="protein sequence ID" value="SAM05773.1"/>
    <property type="molecule type" value="Genomic_DNA"/>
</dbReference>
<keyword evidence="2" id="KW-0472">Membrane</keyword>
<feature type="transmembrane region" description="Helical" evidence="2">
    <location>
        <begin position="6"/>
        <end position="24"/>
    </location>
</feature>
<sequence length="129" mass="14583">MDYSFYALVAICIFLLILTFYLAVRRRRLARRRQVAQNRTYDPVANGAYQLNSGRGADTVVLSMDMPPHTQPIAQEGYRTPLTSDYNSTMTNRPPLPPGLTSSAAYKPEDNLPQLPPPSYQDYAKDVRL</sequence>
<dbReference type="Proteomes" id="UP000078561">
    <property type="component" value="Unassembled WGS sequence"/>
</dbReference>
<protein>
    <submittedName>
        <fullName evidence="3">Uncharacterized protein</fullName>
    </submittedName>
</protein>
<keyword evidence="2" id="KW-1133">Transmembrane helix</keyword>
<gene>
    <name evidence="3" type="primary">ABSGL_11648.1 scaffold 12295</name>
</gene>
<evidence type="ECO:0000313" key="3">
    <source>
        <dbReference type="EMBL" id="SAM05773.1"/>
    </source>
</evidence>
<evidence type="ECO:0000256" key="1">
    <source>
        <dbReference type="SAM" id="MobiDB-lite"/>
    </source>
</evidence>
<dbReference type="InParanoid" id="A0A163KB44"/>